<dbReference type="KEGG" id="saci:Sinac_6316"/>
<keyword evidence="2" id="KW-1185">Reference proteome</keyword>
<dbReference type="InterPro" id="IPR006311">
    <property type="entry name" value="TAT_signal"/>
</dbReference>
<dbReference type="InterPro" id="IPR009078">
    <property type="entry name" value="Ferritin-like_SF"/>
</dbReference>
<dbReference type="SUPFAM" id="SSF47240">
    <property type="entry name" value="Ferritin-like"/>
    <property type="match status" value="1"/>
</dbReference>
<reference evidence="1 2" key="1">
    <citation type="submission" date="2012-02" db="EMBL/GenBank/DDBJ databases">
        <title>Complete sequence of chromosome of Singulisphaera acidiphila DSM 18658.</title>
        <authorList>
            <consortium name="US DOE Joint Genome Institute (JGI-PGF)"/>
            <person name="Lucas S."/>
            <person name="Copeland A."/>
            <person name="Lapidus A."/>
            <person name="Glavina del Rio T."/>
            <person name="Dalin E."/>
            <person name="Tice H."/>
            <person name="Bruce D."/>
            <person name="Goodwin L."/>
            <person name="Pitluck S."/>
            <person name="Peters L."/>
            <person name="Ovchinnikova G."/>
            <person name="Chertkov O."/>
            <person name="Kyrpides N."/>
            <person name="Mavromatis K."/>
            <person name="Ivanova N."/>
            <person name="Brettin T."/>
            <person name="Detter J.C."/>
            <person name="Han C."/>
            <person name="Larimer F."/>
            <person name="Land M."/>
            <person name="Hauser L."/>
            <person name="Markowitz V."/>
            <person name="Cheng J.-F."/>
            <person name="Hugenholtz P."/>
            <person name="Woyke T."/>
            <person name="Wu D."/>
            <person name="Tindall B."/>
            <person name="Pomrenke H."/>
            <person name="Brambilla E."/>
            <person name="Klenk H.-P."/>
            <person name="Eisen J.A."/>
        </authorList>
    </citation>
    <scope>NUCLEOTIDE SEQUENCE [LARGE SCALE GENOMIC DNA]</scope>
    <source>
        <strain evidence="2">ATCC BAA-1392 / DSM 18658 / VKM B-2454 / MOB10</strain>
    </source>
</reference>
<name>L0DNJ0_SINAD</name>
<dbReference type="RefSeq" id="WP_015249482.1">
    <property type="nucleotide sequence ID" value="NC_019892.1"/>
</dbReference>
<organism evidence="1 2">
    <name type="scientific">Singulisphaera acidiphila (strain ATCC BAA-1392 / DSM 18658 / VKM B-2454 / MOB10)</name>
    <dbReference type="NCBI Taxonomy" id="886293"/>
    <lineage>
        <taxon>Bacteria</taxon>
        <taxon>Pseudomonadati</taxon>
        <taxon>Planctomycetota</taxon>
        <taxon>Planctomycetia</taxon>
        <taxon>Isosphaerales</taxon>
        <taxon>Isosphaeraceae</taxon>
        <taxon>Singulisphaera</taxon>
    </lineage>
</organism>
<protein>
    <recommendedName>
        <fullName evidence="3">Ferritin-like domain-containing protein</fullName>
    </recommendedName>
</protein>
<sequence length="244" mass="26541">MHHDVTSTDLQEMMNKASAIHAVEPREGEDSQKGRTVSSRRHFMGRGMATTAVVAGAALATGRSASAAFPELYSGYNRRAFQEIQADENTHVAYLRNALGQAARPKATFKNLTAANVDQFVALSFAFENTGARAYTGAAPFINNPVYLSAAARIALVEGRHASYINALENLPLVPAGLAFEIPMPQEEVVNNVTPFIASLNGGVAPSYNLFRTDANDIAILNFALLLEDLEAEFYNLNVQRFFR</sequence>
<dbReference type="STRING" id="886293.Sinac_6316"/>
<evidence type="ECO:0000313" key="1">
    <source>
        <dbReference type="EMBL" id="AGA30398.1"/>
    </source>
</evidence>
<evidence type="ECO:0000313" key="2">
    <source>
        <dbReference type="Proteomes" id="UP000010798"/>
    </source>
</evidence>
<accession>L0DNJ0</accession>
<gene>
    <name evidence="1" type="ordered locus">Sinac_6316</name>
</gene>
<dbReference type="PROSITE" id="PS51318">
    <property type="entry name" value="TAT"/>
    <property type="match status" value="1"/>
</dbReference>
<evidence type="ECO:0008006" key="3">
    <source>
        <dbReference type="Google" id="ProtNLM"/>
    </source>
</evidence>
<dbReference type="eggNOG" id="COG1633">
    <property type="taxonomic scope" value="Bacteria"/>
</dbReference>
<dbReference type="Pfam" id="PF13668">
    <property type="entry name" value="Ferritin_2"/>
    <property type="match status" value="1"/>
</dbReference>
<dbReference type="Proteomes" id="UP000010798">
    <property type="component" value="Chromosome"/>
</dbReference>
<proteinExistence type="predicted"/>
<dbReference type="AlphaFoldDB" id="L0DNJ0"/>
<dbReference type="EMBL" id="CP003364">
    <property type="protein sequence ID" value="AGA30398.1"/>
    <property type="molecule type" value="Genomic_DNA"/>
</dbReference>
<dbReference type="OrthoDB" id="280505at2"/>
<dbReference type="HOGENOM" id="CLU_1137432_0_0_0"/>